<dbReference type="Gene3D" id="3.40.50.2300">
    <property type="match status" value="1"/>
</dbReference>
<dbReference type="SUPFAM" id="SSF52172">
    <property type="entry name" value="CheY-like"/>
    <property type="match status" value="1"/>
</dbReference>
<gene>
    <name evidence="4" type="ORF">C0029_08140</name>
</gene>
<dbReference type="EMBL" id="PKUR01000002">
    <property type="protein sequence ID" value="PLW86383.1"/>
    <property type="molecule type" value="Genomic_DNA"/>
</dbReference>
<accession>A0AAP8MEM5</accession>
<dbReference type="SMART" id="SM00448">
    <property type="entry name" value="REC"/>
    <property type="match status" value="1"/>
</dbReference>
<evidence type="ECO:0000313" key="4">
    <source>
        <dbReference type="EMBL" id="PLW86383.1"/>
    </source>
</evidence>
<proteinExistence type="predicted"/>
<sequence>MTQALMFLMIEHSVPLAEVYKTYLPEEQCQVVAVDSVGRARVTYRAFPPETVFLDSQLPEVSGLDFVSETRAIENPVQLIVMTAHGTSEMALEAIQERAFEFFSKPFDAARLRVALENTALKKRLGRPIIE</sequence>
<keyword evidence="1 2" id="KW-0597">Phosphoprotein</keyword>
<feature type="domain" description="Response regulatory" evidence="3">
    <location>
        <begin position="6"/>
        <end position="120"/>
    </location>
</feature>
<dbReference type="RefSeq" id="WP_084198994.1">
    <property type="nucleotide sequence ID" value="NZ_BMYL01000002.1"/>
</dbReference>
<feature type="modified residue" description="4-aspartylphosphate" evidence="2">
    <location>
        <position position="55"/>
    </location>
</feature>
<evidence type="ECO:0000256" key="1">
    <source>
        <dbReference type="ARBA" id="ARBA00022553"/>
    </source>
</evidence>
<dbReference type="PROSITE" id="PS50110">
    <property type="entry name" value="RESPONSE_REGULATORY"/>
    <property type="match status" value="1"/>
</dbReference>
<evidence type="ECO:0000259" key="3">
    <source>
        <dbReference type="PROSITE" id="PS50110"/>
    </source>
</evidence>
<evidence type="ECO:0000313" key="5">
    <source>
        <dbReference type="Proteomes" id="UP000235162"/>
    </source>
</evidence>
<comment type="caution">
    <text evidence="4">The sequence shown here is derived from an EMBL/GenBank/DDBJ whole genome shotgun (WGS) entry which is preliminary data.</text>
</comment>
<dbReference type="InterPro" id="IPR001789">
    <property type="entry name" value="Sig_transdc_resp-reg_receiver"/>
</dbReference>
<dbReference type="PANTHER" id="PTHR44591">
    <property type="entry name" value="STRESS RESPONSE REGULATOR PROTEIN 1"/>
    <property type="match status" value="1"/>
</dbReference>
<dbReference type="AlphaFoldDB" id="A0AAP8MEM5"/>
<name>A0AAP8MEM5_9GAMM</name>
<dbReference type="Proteomes" id="UP000235162">
    <property type="component" value="Unassembled WGS sequence"/>
</dbReference>
<dbReference type="InterPro" id="IPR050595">
    <property type="entry name" value="Bact_response_regulator"/>
</dbReference>
<organism evidence="4 5">
    <name type="scientific">Halioglobus japonicus</name>
    <dbReference type="NCBI Taxonomy" id="930805"/>
    <lineage>
        <taxon>Bacteria</taxon>
        <taxon>Pseudomonadati</taxon>
        <taxon>Pseudomonadota</taxon>
        <taxon>Gammaproteobacteria</taxon>
        <taxon>Cellvibrionales</taxon>
        <taxon>Halieaceae</taxon>
        <taxon>Halioglobus</taxon>
    </lineage>
</organism>
<dbReference type="GO" id="GO:0000160">
    <property type="term" value="P:phosphorelay signal transduction system"/>
    <property type="evidence" value="ECO:0007669"/>
    <property type="project" value="InterPro"/>
</dbReference>
<evidence type="ECO:0000256" key="2">
    <source>
        <dbReference type="PROSITE-ProRule" id="PRU00169"/>
    </source>
</evidence>
<dbReference type="Pfam" id="PF00072">
    <property type="entry name" value="Response_reg"/>
    <property type="match status" value="1"/>
</dbReference>
<dbReference type="InterPro" id="IPR011006">
    <property type="entry name" value="CheY-like_superfamily"/>
</dbReference>
<dbReference type="PANTHER" id="PTHR44591:SF3">
    <property type="entry name" value="RESPONSE REGULATORY DOMAIN-CONTAINING PROTEIN"/>
    <property type="match status" value="1"/>
</dbReference>
<reference evidence="4 5" key="1">
    <citation type="submission" date="2018-01" db="EMBL/GenBank/DDBJ databases">
        <title>The draft genome sequence of Halioglobus japonicus S1-36.</title>
        <authorList>
            <person name="Du Z.-J."/>
            <person name="Shi M.-J."/>
        </authorList>
    </citation>
    <scope>NUCLEOTIDE SEQUENCE [LARGE SCALE GENOMIC DNA]</scope>
    <source>
        <strain evidence="4 5">S1-36</strain>
    </source>
</reference>
<dbReference type="KEGG" id="hja:BST95_09100"/>
<keyword evidence="5" id="KW-1185">Reference proteome</keyword>
<protein>
    <recommendedName>
        <fullName evidence="3">Response regulatory domain-containing protein</fullName>
    </recommendedName>
</protein>